<evidence type="ECO:0000313" key="3">
    <source>
        <dbReference type="Proteomes" id="UP000828390"/>
    </source>
</evidence>
<name>A0A9D4FRS2_DREPO</name>
<evidence type="ECO:0000313" key="2">
    <source>
        <dbReference type="EMBL" id="KAH3804249.1"/>
    </source>
</evidence>
<keyword evidence="3" id="KW-1185">Reference proteome</keyword>
<comment type="caution">
    <text evidence="2">The sequence shown here is derived from an EMBL/GenBank/DDBJ whole genome shotgun (WGS) entry which is preliminary data.</text>
</comment>
<dbReference type="AlphaFoldDB" id="A0A9D4FRS2"/>
<dbReference type="EMBL" id="JAIWYP010000006">
    <property type="protein sequence ID" value="KAH3804249.1"/>
    <property type="molecule type" value="Genomic_DNA"/>
</dbReference>
<sequence>MRHNVHTLVFLYSGHHDRHGFKVGMNEYFSMQHINRNIQECTHVKKVIAFVDCCQPEIIRVNEEQRLIQFNATASTDTAISSRNEGSPFTKLLVQTFTMKASGGKCALPLCKCRIDGPFITTDSLSHYIEIHRQNGLLRGMEPEKSLIKINWQNECLAYNYSYKVAFLFDIELPKPFTSKHTYVVLATAVNDYDALIQTILFPRFAGRRRLTVDLI</sequence>
<proteinExistence type="predicted"/>
<evidence type="ECO:0000259" key="1">
    <source>
        <dbReference type="Pfam" id="PF00656"/>
    </source>
</evidence>
<dbReference type="GO" id="GO:0006508">
    <property type="term" value="P:proteolysis"/>
    <property type="evidence" value="ECO:0007669"/>
    <property type="project" value="InterPro"/>
</dbReference>
<dbReference type="InterPro" id="IPR011600">
    <property type="entry name" value="Pept_C14_caspase"/>
</dbReference>
<organism evidence="2 3">
    <name type="scientific">Dreissena polymorpha</name>
    <name type="common">Zebra mussel</name>
    <name type="synonym">Mytilus polymorpha</name>
    <dbReference type="NCBI Taxonomy" id="45954"/>
    <lineage>
        <taxon>Eukaryota</taxon>
        <taxon>Metazoa</taxon>
        <taxon>Spiralia</taxon>
        <taxon>Lophotrochozoa</taxon>
        <taxon>Mollusca</taxon>
        <taxon>Bivalvia</taxon>
        <taxon>Autobranchia</taxon>
        <taxon>Heteroconchia</taxon>
        <taxon>Euheterodonta</taxon>
        <taxon>Imparidentia</taxon>
        <taxon>Neoheterodontei</taxon>
        <taxon>Myida</taxon>
        <taxon>Dreissenoidea</taxon>
        <taxon>Dreissenidae</taxon>
        <taxon>Dreissena</taxon>
    </lineage>
</organism>
<dbReference type="Gene3D" id="3.40.50.1460">
    <property type="match status" value="1"/>
</dbReference>
<protein>
    <recommendedName>
        <fullName evidence="1">Peptidase C14 caspase domain-containing protein</fullName>
    </recommendedName>
</protein>
<dbReference type="GO" id="GO:0004197">
    <property type="term" value="F:cysteine-type endopeptidase activity"/>
    <property type="evidence" value="ECO:0007669"/>
    <property type="project" value="InterPro"/>
</dbReference>
<feature type="domain" description="Peptidase C14 caspase" evidence="1">
    <location>
        <begin position="8"/>
        <end position="101"/>
    </location>
</feature>
<dbReference type="Pfam" id="PF00656">
    <property type="entry name" value="Peptidase_C14"/>
    <property type="match status" value="1"/>
</dbReference>
<reference evidence="2" key="1">
    <citation type="journal article" date="2019" name="bioRxiv">
        <title>The Genome of the Zebra Mussel, Dreissena polymorpha: A Resource for Invasive Species Research.</title>
        <authorList>
            <person name="McCartney M.A."/>
            <person name="Auch B."/>
            <person name="Kono T."/>
            <person name="Mallez S."/>
            <person name="Zhang Y."/>
            <person name="Obille A."/>
            <person name="Becker A."/>
            <person name="Abrahante J.E."/>
            <person name="Garbe J."/>
            <person name="Badalamenti J.P."/>
            <person name="Herman A."/>
            <person name="Mangelson H."/>
            <person name="Liachko I."/>
            <person name="Sullivan S."/>
            <person name="Sone E.D."/>
            <person name="Koren S."/>
            <person name="Silverstein K.A.T."/>
            <person name="Beckman K.B."/>
            <person name="Gohl D.M."/>
        </authorList>
    </citation>
    <scope>NUCLEOTIDE SEQUENCE</scope>
    <source>
        <strain evidence="2">Duluth1</strain>
        <tissue evidence="2">Whole animal</tissue>
    </source>
</reference>
<dbReference type="Proteomes" id="UP000828390">
    <property type="component" value="Unassembled WGS sequence"/>
</dbReference>
<gene>
    <name evidence="2" type="ORF">DPMN_132531</name>
</gene>
<accession>A0A9D4FRS2</accession>
<reference evidence="2" key="2">
    <citation type="submission" date="2020-11" db="EMBL/GenBank/DDBJ databases">
        <authorList>
            <person name="McCartney M.A."/>
            <person name="Auch B."/>
            <person name="Kono T."/>
            <person name="Mallez S."/>
            <person name="Becker A."/>
            <person name="Gohl D.M."/>
            <person name="Silverstein K.A.T."/>
            <person name="Koren S."/>
            <person name="Bechman K.B."/>
            <person name="Herman A."/>
            <person name="Abrahante J.E."/>
            <person name="Garbe J."/>
        </authorList>
    </citation>
    <scope>NUCLEOTIDE SEQUENCE</scope>
    <source>
        <strain evidence="2">Duluth1</strain>
        <tissue evidence="2">Whole animal</tissue>
    </source>
</reference>